<evidence type="ECO:0000313" key="2">
    <source>
        <dbReference type="EMBL" id="KZW00545.1"/>
    </source>
</evidence>
<reference evidence="2 3" key="1">
    <citation type="journal article" date="2016" name="Mol. Biol. Evol.">
        <title>Comparative Genomics of Early-Diverging Mushroom-Forming Fungi Provides Insights into the Origins of Lignocellulose Decay Capabilities.</title>
        <authorList>
            <person name="Nagy L.G."/>
            <person name="Riley R."/>
            <person name="Tritt A."/>
            <person name="Adam C."/>
            <person name="Daum C."/>
            <person name="Floudas D."/>
            <person name="Sun H."/>
            <person name="Yadav J.S."/>
            <person name="Pangilinan J."/>
            <person name="Larsson K.H."/>
            <person name="Matsuura K."/>
            <person name="Barry K."/>
            <person name="Labutti K."/>
            <person name="Kuo R."/>
            <person name="Ohm R.A."/>
            <person name="Bhattacharya S.S."/>
            <person name="Shirouzu T."/>
            <person name="Yoshinaga Y."/>
            <person name="Martin F.M."/>
            <person name="Grigoriev I.V."/>
            <person name="Hibbett D.S."/>
        </authorList>
    </citation>
    <scope>NUCLEOTIDE SEQUENCE [LARGE SCALE GENOMIC DNA]</scope>
    <source>
        <strain evidence="2 3">HHB12029</strain>
    </source>
</reference>
<dbReference type="EMBL" id="KV425900">
    <property type="protein sequence ID" value="KZW00545.1"/>
    <property type="molecule type" value="Genomic_DNA"/>
</dbReference>
<dbReference type="Pfam" id="PF12937">
    <property type="entry name" value="F-box-like"/>
    <property type="match status" value="1"/>
</dbReference>
<organism evidence="2 3">
    <name type="scientific">Exidia glandulosa HHB12029</name>
    <dbReference type="NCBI Taxonomy" id="1314781"/>
    <lineage>
        <taxon>Eukaryota</taxon>
        <taxon>Fungi</taxon>
        <taxon>Dikarya</taxon>
        <taxon>Basidiomycota</taxon>
        <taxon>Agaricomycotina</taxon>
        <taxon>Agaricomycetes</taxon>
        <taxon>Auriculariales</taxon>
        <taxon>Exidiaceae</taxon>
        <taxon>Exidia</taxon>
    </lineage>
</organism>
<feature type="domain" description="F-box" evidence="1">
    <location>
        <begin position="6"/>
        <end position="53"/>
    </location>
</feature>
<dbReference type="InterPro" id="IPR001810">
    <property type="entry name" value="F-box_dom"/>
</dbReference>
<dbReference type="SMART" id="SM00256">
    <property type="entry name" value="FBOX"/>
    <property type="match status" value="1"/>
</dbReference>
<proteinExistence type="predicted"/>
<gene>
    <name evidence="2" type="ORF">EXIGLDRAFT_761629</name>
</gene>
<name>A0A165NCF3_EXIGL</name>
<dbReference type="PROSITE" id="PS50181">
    <property type="entry name" value="FBOX"/>
    <property type="match status" value="1"/>
</dbReference>
<sequence length="436" mass="47897">MLMGEVFTLASLPNELLSSIAAYLDHRDRVTSTHLCRRLRTVITGDARLWNRIVWQCGEDPYVVGTAISNPDALMLAIERAGSIPFHLQLRVHKPLDPDHVAQCLATFHVQAPKLRALEILMQNYVVVGCVELLPVMPNVQHLALEAQFSNRLTPSFSSLFITEEHNPAPALRTLRASLFRWNHVVRSTLLQSLTALDVELYMPTASEIRNILISCPDLRLLRVALHGDTDEDELGLMPIDTNLRSLSIQCTDTPDCVMSAINTSVIKDLLLRAPDPFSIFDDLSGDALSLCVTPNFEDGASLRASDSCGFTRTADVVPFSALPEELADRVTRIEIAHCLLGSLSGLAFPSLQEVVVTAFGTLCPKAPRLEEVDVPCLHTARLVGALRALATPSFDTVANALQPFGRIPRLVLSHMPLSKSNMARLHQLADDVVLS</sequence>
<dbReference type="InParanoid" id="A0A165NCF3"/>
<evidence type="ECO:0000313" key="3">
    <source>
        <dbReference type="Proteomes" id="UP000077266"/>
    </source>
</evidence>
<dbReference type="Proteomes" id="UP000077266">
    <property type="component" value="Unassembled WGS sequence"/>
</dbReference>
<dbReference type="Gene3D" id="1.20.1280.50">
    <property type="match status" value="1"/>
</dbReference>
<dbReference type="InterPro" id="IPR036047">
    <property type="entry name" value="F-box-like_dom_sf"/>
</dbReference>
<keyword evidence="3" id="KW-1185">Reference proteome</keyword>
<dbReference type="AlphaFoldDB" id="A0A165NCF3"/>
<evidence type="ECO:0000259" key="1">
    <source>
        <dbReference type="PROSITE" id="PS50181"/>
    </source>
</evidence>
<dbReference type="SUPFAM" id="SSF81383">
    <property type="entry name" value="F-box domain"/>
    <property type="match status" value="1"/>
</dbReference>
<protein>
    <recommendedName>
        <fullName evidence="1">F-box domain-containing protein</fullName>
    </recommendedName>
</protein>
<accession>A0A165NCF3</accession>